<evidence type="ECO:0000256" key="11">
    <source>
        <dbReference type="ARBA" id="ARBA00049447"/>
    </source>
</evidence>
<evidence type="ECO:0000256" key="3">
    <source>
        <dbReference type="ARBA" id="ARBA00022630"/>
    </source>
</evidence>
<dbReference type="OrthoDB" id="10262250at2759"/>
<sequence>MPPLERAAERAASAAPRPALPPAAQTGVRAGRLEAGGPENVRAVGTPTPRAARKRTGQAPDVLGGSNDRRQFRHLCRLCSPNATLYTDMVHANLFVHGPAEVLLAKQPARDNCVLQLGGCDPATMRRAAEKAREMGWREINLNVGCPSDKVQRGFFGAVLMKDPELVARLCTAIADGLGDGGEVSVKCRIGIDDLDSYEFVHNFVSGSRFETGS</sequence>
<keyword evidence="3" id="KW-0285">Flavoprotein</keyword>
<evidence type="ECO:0000256" key="8">
    <source>
        <dbReference type="ARBA" id="ARBA00022884"/>
    </source>
</evidence>
<dbReference type="PROSITE" id="PS01136">
    <property type="entry name" value="UPF0034"/>
    <property type="match status" value="1"/>
</dbReference>
<dbReference type="SUPFAM" id="SSF51395">
    <property type="entry name" value="FMN-linked oxidoreductases"/>
    <property type="match status" value="1"/>
</dbReference>
<evidence type="ECO:0000256" key="1">
    <source>
        <dbReference type="ARBA" id="ARBA00001917"/>
    </source>
</evidence>
<reference evidence="14 15" key="1">
    <citation type="journal article" name="Sci. Rep.">
        <title>Genome-scale phylogenetic analyses confirm Olpidium as the closest living zoosporic fungus to the non-flagellated, terrestrial fungi.</title>
        <authorList>
            <person name="Chang Y."/>
            <person name="Rochon D."/>
            <person name="Sekimoto S."/>
            <person name="Wang Y."/>
            <person name="Chovatia M."/>
            <person name="Sandor L."/>
            <person name="Salamov A."/>
            <person name="Grigoriev I.V."/>
            <person name="Stajich J.E."/>
            <person name="Spatafora J.W."/>
        </authorList>
    </citation>
    <scope>NUCLEOTIDE SEQUENCE [LARGE SCALE GENOMIC DNA]</scope>
    <source>
        <strain evidence="14">S191</strain>
    </source>
</reference>
<evidence type="ECO:0000256" key="9">
    <source>
        <dbReference type="ARBA" id="ARBA00023002"/>
    </source>
</evidence>
<evidence type="ECO:0000256" key="5">
    <source>
        <dbReference type="ARBA" id="ARBA00022664"/>
    </source>
</evidence>
<dbReference type="GO" id="GO:0017150">
    <property type="term" value="F:tRNA dihydrouridine synthase activity"/>
    <property type="evidence" value="ECO:0007669"/>
    <property type="project" value="InterPro"/>
</dbReference>
<dbReference type="Proteomes" id="UP000673691">
    <property type="component" value="Unassembled WGS sequence"/>
</dbReference>
<evidence type="ECO:0000259" key="13">
    <source>
        <dbReference type="Pfam" id="PF01207"/>
    </source>
</evidence>
<keyword evidence="9" id="KW-0560">Oxidoreductase</keyword>
<evidence type="ECO:0000313" key="15">
    <source>
        <dbReference type="Proteomes" id="UP000673691"/>
    </source>
</evidence>
<dbReference type="EMBL" id="JAEFCI010006970">
    <property type="protein sequence ID" value="KAG5459360.1"/>
    <property type="molecule type" value="Genomic_DNA"/>
</dbReference>
<comment type="cofactor">
    <cofactor evidence="1">
        <name>FMN</name>
        <dbReference type="ChEBI" id="CHEBI:58210"/>
    </cofactor>
</comment>
<protein>
    <submittedName>
        <fullName evidence="14">Dihydrouridine synthase-domain-containing protein</fullName>
    </submittedName>
</protein>
<feature type="region of interest" description="Disordered" evidence="12">
    <location>
        <begin position="1"/>
        <end position="66"/>
    </location>
</feature>
<keyword evidence="8" id="KW-0694">RNA-binding</keyword>
<keyword evidence="6" id="KW-0819">tRNA processing</keyword>
<accession>A0A8H7ZU65</accession>
<dbReference type="Pfam" id="PF01207">
    <property type="entry name" value="Dus"/>
    <property type="match status" value="1"/>
</dbReference>
<dbReference type="InterPro" id="IPR004653">
    <property type="entry name" value="DusA"/>
</dbReference>
<keyword evidence="2" id="KW-0820">tRNA-binding</keyword>
<evidence type="ECO:0000256" key="12">
    <source>
        <dbReference type="SAM" id="MobiDB-lite"/>
    </source>
</evidence>
<gene>
    <name evidence="14" type="ORF">BJ554DRAFT_245</name>
</gene>
<proteinExistence type="predicted"/>
<comment type="catalytic activity">
    <reaction evidence="11">
        <text>a 5,6-dihydrouridine in mRNA + NADP(+) = a uridine in mRNA + NADPH + H(+)</text>
        <dbReference type="Rhea" id="RHEA:69855"/>
        <dbReference type="Rhea" id="RHEA-COMP:14658"/>
        <dbReference type="Rhea" id="RHEA-COMP:17789"/>
        <dbReference type="ChEBI" id="CHEBI:15378"/>
        <dbReference type="ChEBI" id="CHEBI:57783"/>
        <dbReference type="ChEBI" id="CHEBI:58349"/>
        <dbReference type="ChEBI" id="CHEBI:65315"/>
        <dbReference type="ChEBI" id="CHEBI:74443"/>
    </reaction>
    <physiologicalReaction direction="right-to-left" evidence="11">
        <dbReference type="Rhea" id="RHEA:69857"/>
    </physiologicalReaction>
</comment>
<name>A0A8H7ZU65_9FUNG</name>
<dbReference type="PANTHER" id="PTHR42907">
    <property type="entry name" value="FMN-LINKED OXIDOREDUCTASES SUPERFAMILY PROTEIN"/>
    <property type="match status" value="1"/>
</dbReference>
<comment type="catalytic activity">
    <reaction evidence="10">
        <text>a 5,6-dihydrouridine in mRNA + NAD(+) = a uridine in mRNA + NADH + H(+)</text>
        <dbReference type="Rhea" id="RHEA:69851"/>
        <dbReference type="Rhea" id="RHEA-COMP:14658"/>
        <dbReference type="Rhea" id="RHEA-COMP:17789"/>
        <dbReference type="ChEBI" id="CHEBI:15378"/>
        <dbReference type="ChEBI" id="CHEBI:57540"/>
        <dbReference type="ChEBI" id="CHEBI:57945"/>
        <dbReference type="ChEBI" id="CHEBI:65315"/>
        <dbReference type="ChEBI" id="CHEBI:74443"/>
    </reaction>
    <physiologicalReaction direction="right-to-left" evidence="10">
        <dbReference type="Rhea" id="RHEA:69853"/>
    </physiologicalReaction>
</comment>
<dbReference type="Gene3D" id="3.20.20.70">
    <property type="entry name" value="Aldolase class I"/>
    <property type="match status" value="1"/>
</dbReference>
<dbReference type="InterPro" id="IPR013785">
    <property type="entry name" value="Aldolase_TIM"/>
</dbReference>
<dbReference type="GO" id="GO:0006397">
    <property type="term" value="P:mRNA processing"/>
    <property type="evidence" value="ECO:0007669"/>
    <property type="project" value="UniProtKB-KW"/>
</dbReference>
<dbReference type="PANTHER" id="PTHR42907:SF1">
    <property type="entry name" value="FMN-LINKED OXIDOREDUCTASES SUPERFAMILY PROTEIN"/>
    <property type="match status" value="1"/>
</dbReference>
<dbReference type="InterPro" id="IPR018517">
    <property type="entry name" value="tRNA_hU_synthase_CS"/>
</dbReference>
<evidence type="ECO:0000313" key="14">
    <source>
        <dbReference type="EMBL" id="KAG5459360.1"/>
    </source>
</evidence>
<organism evidence="14 15">
    <name type="scientific">Olpidium bornovanus</name>
    <dbReference type="NCBI Taxonomy" id="278681"/>
    <lineage>
        <taxon>Eukaryota</taxon>
        <taxon>Fungi</taxon>
        <taxon>Fungi incertae sedis</taxon>
        <taxon>Olpidiomycota</taxon>
        <taxon>Olpidiomycotina</taxon>
        <taxon>Olpidiomycetes</taxon>
        <taxon>Olpidiales</taxon>
        <taxon>Olpidiaceae</taxon>
        <taxon>Olpidium</taxon>
    </lineage>
</organism>
<dbReference type="InterPro" id="IPR035587">
    <property type="entry name" value="DUS-like_FMN-bd"/>
</dbReference>
<keyword evidence="15" id="KW-1185">Reference proteome</keyword>
<keyword evidence="4" id="KW-0288">FMN</keyword>
<dbReference type="AlphaFoldDB" id="A0A8H7ZU65"/>
<evidence type="ECO:0000256" key="10">
    <source>
        <dbReference type="ARBA" id="ARBA00048342"/>
    </source>
</evidence>
<evidence type="ECO:0000256" key="7">
    <source>
        <dbReference type="ARBA" id="ARBA00022857"/>
    </source>
</evidence>
<evidence type="ECO:0000256" key="6">
    <source>
        <dbReference type="ARBA" id="ARBA00022694"/>
    </source>
</evidence>
<keyword evidence="7" id="KW-0521">NADP</keyword>
<keyword evidence="5" id="KW-0507">mRNA processing</keyword>
<dbReference type="GO" id="GO:0000049">
    <property type="term" value="F:tRNA binding"/>
    <property type="evidence" value="ECO:0007669"/>
    <property type="project" value="UniProtKB-KW"/>
</dbReference>
<evidence type="ECO:0000256" key="2">
    <source>
        <dbReference type="ARBA" id="ARBA00022555"/>
    </source>
</evidence>
<comment type="caution">
    <text evidence="14">The sequence shown here is derived from an EMBL/GenBank/DDBJ whole genome shotgun (WGS) entry which is preliminary data.</text>
</comment>
<dbReference type="CDD" id="cd02801">
    <property type="entry name" value="DUS_like_FMN"/>
    <property type="match status" value="1"/>
</dbReference>
<feature type="domain" description="DUS-like FMN-binding" evidence="13">
    <location>
        <begin position="70"/>
        <end position="205"/>
    </location>
</feature>
<evidence type="ECO:0000256" key="4">
    <source>
        <dbReference type="ARBA" id="ARBA00022643"/>
    </source>
</evidence>
<dbReference type="GO" id="GO:0050660">
    <property type="term" value="F:flavin adenine dinucleotide binding"/>
    <property type="evidence" value="ECO:0007669"/>
    <property type="project" value="InterPro"/>
</dbReference>